<evidence type="ECO:0000256" key="8">
    <source>
        <dbReference type="ARBA" id="ARBA00048679"/>
    </source>
</evidence>
<proteinExistence type="predicted"/>
<keyword evidence="5" id="KW-0418">Kinase</keyword>
<dbReference type="PANTHER" id="PTHR47989">
    <property type="entry name" value="OS01G0750732 PROTEIN"/>
    <property type="match status" value="1"/>
</dbReference>
<feature type="region of interest" description="Disordered" evidence="9">
    <location>
        <begin position="419"/>
        <end position="541"/>
    </location>
</feature>
<comment type="caution">
    <text evidence="11">The sequence shown here is derived from an EMBL/GenBank/DDBJ whole genome shotgun (WGS) entry which is preliminary data.</text>
</comment>
<dbReference type="Gene3D" id="3.30.200.20">
    <property type="entry name" value="Phosphorylase Kinase, domain 1"/>
    <property type="match status" value="1"/>
</dbReference>
<keyword evidence="4" id="KW-0547">Nucleotide-binding</keyword>
<comment type="catalytic activity">
    <reaction evidence="7">
        <text>L-threonyl-[protein] + ATP = O-phospho-L-threonyl-[protein] + ADP + H(+)</text>
        <dbReference type="Rhea" id="RHEA:46608"/>
        <dbReference type="Rhea" id="RHEA-COMP:11060"/>
        <dbReference type="Rhea" id="RHEA-COMP:11605"/>
        <dbReference type="ChEBI" id="CHEBI:15378"/>
        <dbReference type="ChEBI" id="CHEBI:30013"/>
        <dbReference type="ChEBI" id="CHEBI:30616"/>
        <dbReference type="ChEBI" id="CHEBI:61977"/>
        <dbReference type="ChEBI" id="CHEBI:456216"/>
        <dbReference type="EC" id="2.7.11.1"/>
    </reaction>
</comment>
<dbReference type="FunFam" id="1.10.510.10:FF:001023">
    <property type="entry name" value="Os07g0541700 protein"/>
    <property type="match status" value="1"/>
</dbReference>
<dbReference type="Gene3D" id="1.10.510.10">
    <property type="entry name" value="Transferase(Phosphotransferase) domain 1"/>
    <property type="match status" value="1"/>
</dbReference>
<keyword evidence="3" id="KW-0808">Transferase</keyword>
<dbReference type="SMART" id="SM00220">
    <property type="entry name" value="S_TKc"/>
    <property type="match status" value="1"/>
</dbReference>
<dbReference type="Proteomes" id="UP000265515">
    <property type="component" value="Unassembled WGS sequence"/>
</dbReference>
<evidence type="ECO:0000256" key="5">
    <source>
        <dbReference type="ARBA" id="ARBA00022777"/>
    </source>
</evidence>
<evidence type="ECO:0000256" key="9">
    <source>
        <dbReference type="SAM" id="MobiDB-lite"/>
    </source>
</evidence>
<dbReference type="PROSITE" id="PS50011">
    <property type="entry name" value="PROTEIN_KINASE_DOM"/>
    <property type="match status" value="1"/>
</dbReference>
<dbReference type="EC" id="2.7.11.1" evidence="1"/>
<accession>A0A388L1Z0</accession>
<keyword evidence="2" id="KW-0723">Serine/threonine-protein kinase</keyword>
<name>A0A388L1Z0_CHABU</name>
<evidence type="ECO:0000256" key="3">
    <source>
        <dbReference type="ARBA" id="ARBA00022679"/>
    </source>
</evidence>
<protein>
    <recommendedName>
        <fullName evidence="1">non-specific serine/threonine protein kinase</fullName>
        <ecNumber evidence="1">2.7.11.1</ecNumber>
    </recommendedName>
</protein>
<evidence type="ECO:0000256" key="2">
    <source>
        <dbReference type="ARBA" id="ARBA00022527"/>
    </source>
</evidence>
<organism evidence="11 12">
    <name type="scientific">Chara braunii</name>
    <name type="common">Braun's stonewort</name>
    <dbReference type="NCBI Taxonomy" id="69332"/>
    <lineage>
        <taxon>Eukaryota</taxon>
        <taxon>Viridiplantae</taxon>
        <taxon>Streptophyta</taxon>
        <taxon>Charophyceae</taxon>
        <taxon>Charales</taxon>
        <taxon>Characeae</taxon>
        <taxon>Chara</taxon>
    </lineage>
</organism>
<reference evidence="11 12" key="1">
    <citation type="journal article" date="2018" name="Cell">
        <title>The Chara Genome: Secondary Complexity and Implications for Plant Terrestrialization.</title>
        <authorList>
            <person name="Nishiyama T."/>
            <person name="Sakayama H."/>
            <person name="Vries J.D."/>
            <person name="Buschmann H."/>
            <person name="Saint-Marcoux D."/>
            <person name="Ullrich K.K."/>
            <person name="Haas F.B."/>
            <person name="Vanderstraeten L."/>
            <person name="Becker D."/>
            <person name="Lang D."/>
            <person name="Vosolsobe S."/>
            <person name="Rombauts S."/>
            <person name="Wilhelmsson P.K.I."/>
            <person name="Janitza P."/>
            <person name="Kern R."/>
            <person name="Heyl A."/>
            <person name="Rumpler F."/>
            <person name="Villalobos L.I.A.C."/>
            <person name="Clay J.M."/>
            <person name="Skokan R."/>
            <person name="Toyoda A."/>
            <person name="Suzuki Y."/>
            <person name="Kagoshima H."/>
            <person name="Schijlen E."/>
            <person name="Tajeshwar N."/>
            <person name="Catarino B."/>
            <person name="Hetherington A.J."/>
            <person name="Saltykova A."/>
            <person name="Bonnot C."/>
            <person name="Breuninger H."/>
            <person name="Symeonidi A."/>
            <person name="Radhakrishnan G.V."/>
            <person name="Van Nieuwerburgh F."/>
            <person name="Deforce D."/>
            <person name="Chang C."/>
            <person name="Karol K.G."/>
            <person name="Hedrich R."/>
            <person name="Ulvskov P."/>
            <person name="Glockner G."/>
            <person name="Delwiche C.F."/>
            <person name="Petrasek J."/>
            <person name="Van de Peer Y."/>
            <person name="Friml J."/>
            <person name="Beilby M."/>
            <person name="Dolan L."/>
            <person name="Kohara Y."/>
            <person name="Sugano S."/>
            <person name="Fujiyama A."/>
            <person name="Delaux P.-M."/>
            <person name="Quint M."/>
            <person name="TheiBen G."/>
            <person name="Hagemann M."/>
            <person name="Harholt J."/>
            <person name="Dunand C."/>
            <person name="Zachgo S."/>
            <person name="Langdale J."/>
            <person name="Maumus F."/>
            <person name="Straeten D.V.D."/>
            <person name="Gould S.B."/>
            <person name="Rensing S.A."/>
        </authorList>
    </citation>
    <scope>NUCLEOTIDE SEQUENCE [LARGE SCALE GENOMIC DNA]</scope>
    <source>
        <strain evidence="11 12">S276</strain>
    </source>
</reference>
<dbReference type="Pfam" id="PF00069">
    <property type="entry name" value="Pkinase"/>
    <property type="match status" value="1"/>
</dbReference>
<evidence type="ECO:0000256" key="6">
    <source>
        <dbReference type="ARBA" id="ARBA00022840"/>
    </source>
</evidence>
<dbReference type="AlphaFoldDB" id="A0A388L1Z0"/>
<dbReference type="InterPro" id="IPR011009">
    <property type="entry name" value="Kinase-like_dom_sf"/>
</dbReference>
<feature type="compositionally biased region" description="Gly residues" evidence="9">
    <location>
        <begin position="509"/>
        <end position="523"/>
    </location>
</feature>
<dbReference type="STRING" id="69332.A0A388L1Z0"/>
<sequence length="576" mass="63119">MENIVIIVAIVAAAFLFWTLVLALLVRCSKNKDSEFCSSITVKACHADGAKELLSDGGNTTTPCVLSPPCFHVRSLGGEVKTSDNSYFSDSDGCTNGPLRSYPNDQQMIMQGRVLNMDLEAGFIGQDGSVPNFHQQPCKMRMAPWLRRSPATIANGSSFSSPVSSGPQEGMKHFNLGLVVFTLHDLKQVTERFSLRIGAGGFGPVYKGVLGDGQMVAVKLRARSSRQGLPEFHKEVEVLSMLRHRHLVRLIGYCCEKDREALVYEYICNGTLKDHLFANQNKQPLPWRTRLKIVLGVARGVDYLHNHVKPCIVHRDIKPANILLDEMYEAKVADFGLSRPLERDDGTHGVSMIGTSNYRGLLDPQIAEGSYSLDAVKMIAKLATHCCQPSSLKRPLMMQVLRIVQEAYDRELAYGSYVERLPSAKEEEEEEEDEEEDEEGGGKEEGKTMTVKEEKQEETVKRNAERKKEEEGKEEGHSQGRKSAATPHRDSSRGQSTETDNGSSSRSGTGTGTGETGSEGGPRGSYSAARAGGLEVGMERGMPGSELEVTHVTSSSVSLPPGLIPSWLRMVKSGPV</sequence>
<keyword evidence="6" id="KW-0067">ATP-binding</keyword>
<dbReference type="Gramene" id="GBG76213">
    <property type="protein sequence ID" value="GBG76213"/>
    <property type="gene ID" value="CBR_g21962"/>
</dbReference>
<evidence type="ECO:0000256" key="7">
    <source>
        <dbReference type="ARBA" id="ARBA00047899"/>
    </source>
</evidence>
<dbReference type="EMBL" id="BFEA01000240">
    <property type="protein sequence ID" value="GBG76213.1"/>
    <property type="molecule type" value="Genomic_DNA"/>
</dbReference>
<dbReference type="InterPro" id="IPR008271">
    <property type="entry name" value="Ser/Thr_kinase_AS"/>
</dbReference>
<dbReference type="GO" id="GO:0004674">
    <property type="term" value="F:protein serine/threonine kinase activity"/>
    <property type="evidence" value="ECO:0007669"/>
    <property type="project" value="UniProtKB-KW"/>
</dbReference>
<dbReference type="GO" id="GO:0005524">
    <property type="term" value="F:ATP binding"/>
    <property type="evidence" value="ECO:0007669"/>
    <property type="project" value="UniProtKB-KW"/>
</dbReference>
<evidence type="ECO:0000313" key="12">
    <source>
        <dbReference type="Proteomes" id="UP000265515"/>
    </source>
</evidence>
<dbReference type="PANTHER" id="PTHR47989:SF62">
    <property type="entry name" value="OS05G0423500 PROTEIN"/>
    <property type="match status" value="1"/>
</dbReference>
<dbReference type="OrthoDB" id="4062651at2759"/>
<comment type="catalytic activity">
    <reaction evidence="8">
        <text>L-seryl-[protein] + ATP = O-phospho-L-seryl-[protein] + ADP + H(+)</text>
        <dbReference type="Rhea" id="RHEA:17989"/>
        <dbReference type="Rhea" id="RHEA-COMP:9863"/>
        <dbReference type="Rhea" id="RHEA-COMP:11604"/>
        <dbReference type="ChEBI" id="CHEBI:15378"/>
        <dbReference type="ChEBI" id="CHEBI:29999"/>
        <dbReference type="ChEBI" id="CHEBI:30616"/>
        <dbReference type="ChEBI" id="CHEBI:83421"/>
        <dbReference type="ChEBI" id="CHEBI:456216"/>
        <dbReference type="EC" id="2.7.11.1"/>
    </reaction>
</comment>
<feature type="compositionally biased region" description="Basic and acidic residues" evidence="9">
    <location>
        <begin position="440"/>
        <end position="478"/>
    </location>
</feature>
<evidence type="ECO:0000259" key="10">
    <source>
        <dbReference type="PROSITE" id="PS50011"/>
    </source>
</evidence>
<dbReference type="SUPFAM" id="SSF56112">
    <property type="entry name" value="Protein kinase-like (PK-like)"/>
    <property type="match status" value="1"/>
</dbReference>
<gene>
    <name evidence="11" type="ORF">CBR_g21962</name>
</gene>
<keyword evidence="12" id="KW-1185">Reference proteome</keyword>
<feature type="domain" description="Protein kinase" evidence="10">
    <location>
        <begin position="191"/>
        <end position="480"/>
    </location>
</feature>
<dbReference type="InterPro" id="IPR000719">
    <property type="entry name" value="Prot_kinase_dom"/>
</dbReference>
<evidence type="ECO:0000256" key="4">
    <source>
        <dbReference type="ARBA" id="ARBA00022741"/>
    </source>
</evidence>
<dbReference type="PROSITE" id="PS00108">
    <property type="entry name" value="PROTEIN_KINASE_ST"/>
    <property type="match status" value="1"/>
</dbReference>
<evidence type="ECO:0000256" key="1">
    <source>
        <dbReference type="ARBA" id="ARBA00012513"/>
    </source>
</evidence>
<evidence type="ECO:0000313" key="11">
    <source>
        <dbReference type="EMBL" id="GBG76213.1"/>
    </source>
</evidence>
<feature type="compositionally biased region" description="Acidic residues" evidence="9">
    <location>
        <begin position="426"/>
        <end position="439"/>
    </location>
</feature>
<dbReference type="FunFam" id="3.30.200.20:FF:000162">
    <property type="entry name" value="Adenine nucleotide alpha hydrolase-like domain kinase"/>
    <property type="match status" value="1"/>
</dbReference>